<organism evidence="2 3">
    <name type="scientific">Knoellia sinensis KCTC 19936</name>
    <dbReference type="NCBI Taxonomy" id="1385520"/>
    <lineage>
        <taxon>Bacteria</taxon>
        <taxon>Bacillati</taxon>
        <taxon>Actinomycetota</taxon>
        <taxon>Actinomycetes</taxon>
        <taxon>Micrococcales</taxon>
        <taxon>Intrasporangiaceae</taxon>
        <taxon>Knoellia</taxon>
    </lineage>
</organism>
<accession>A0A0A0JD35</accession>
<evidence type="ECO:0000313" key="2">
    <source>
        <dbReference type="EMBL" id="KGN35043.1"/>
    </source>
</evidence>
<dbReference type="RefSeq" id="WP_035911343.1">
    <property type="nucleotide sequence ID" value="NZ_AVPJ01000001.1"/>
</dbReference>
<protein>
    <recommendedName>
        <fullName evidence="1">T6SS immunity protein Tdi1 C-terminal domain-containing protein</fullName>
    </recommendedName>
</protein>
<dbReference type="eggNOG" id="ENOG503305E">
    <property type="taxonomic scope" value="Bacteria"/>
</dbReference>
<evidence type="ECO:0000313" key="3">
    <source>
        <dbReference type="Proteomes" id="UP000030002"/>
    </source>
</evidence>
<dbReference type="InterPro" id="IPR015002">
    <property type="entry name" value="T6SS_Tdi1_C"/>
</dbReference>
<keyword evidence="3" id="KW-1185">Reference proteome</keyword>
<dbReference type="Proteomes" id="UP000030002">
    <property type="component" value="Unassembled WGS sequence"/>
</dbReference>
<dbReference type="AlphaFoldDB" id="A0A0A0JD35"/>
<dbReference type="EMBL" id="AVPJ01000001">
    <property type="protein sequence ID" value="KGN35043.1"/>
    <property type="molecule type" value="Genomic_DNA"/>
</dbReference>
<comment type="caution">
    <text evidence="2">The sequence shown here is derived from an EMBL/GenBank/DDBJ whole genome shotgun (WGS) entry which is preliminary data.</text>
</comment>
<name>A0A0A0JD35_9MICO</name>
<reference evidence="2 3" key="1">
    <citation type="submission" date="2013-08" db="EMBL/GenBank/DDBJ databases">
        <title>The genome sequence of Knoellia sinensis.</title>
        <authorList>
            <person name="Zhu W."/>
            <person name="Wang G."/>
        </authorList>
    </citation>
    <scope>NUCLEOTIDE SEQUENCE [LARGE SCALE GENOMIC DNA]</scope>
    <source>
        <strain evidence="2 3">KCTC 19936</strain>
    </source>
</reference>
<sequence>MFERFLAAFAVSDGPSVAPRVPVTSVELWLDAAGGRAFEGGLYRVHTRPSARASDALVREAFPEFAGRLSCFGYDWLGRQFATDSGRGKDGDPEVMLFEPGSGEALEIPVPFSRFHDEELIDYTEEALARSFFDEWRRSGGQAPKIAECVGYQRPLFLGGDDAVANLEISDLDVYWTIMGQFRRQAKGLPKGTPITAVVRDQS</sequence>
<gene>
    <name evidence="2" type="ORF">N802_02070</name>
</gene>
<proteinExistence type="predicted"/>
<feature type="domain" description="T6SS immunity protein Tdi1 C-terminal" evidence="1">
    <location>
        <begin position="123"/>
        <end position="182"/>
    </location>
</feature>
<dbReference type="OrthoDB" id="2988179at2"/>
<evidence type="ECO:0000259" key="1">
    <source>
        <dbReference type="Pfam" id="PF08906"/>
    </source>
</evidence>
<dbReference type="Pfam" id="PF08906">
    <property type="entry name" value="T6SS_Tdi1_C"/>
    <property type="match status" value="1"/>
</dbReference>